<protein>
    <recommendedName>
        <fullName evidence="3">glucan endo-1,3-beta-D-glucosidase</fullName>
        <ecNumber evidence="3">3.2.1.39</ecNumber>
    </recommendedName>
</protein>
<dbReference type="EC" id="3.2.1.39" evidence="3"/>
<evidence type="ECO:0000313" key="12">
    <source>
        <dbReference type="EMBL" id="KAG4415329.1"/>
    </source>
</evidence>
<keyword evidence="7" id="KW-0961">Cell wall biogenesis/degradation</keyword>
<evidence type="ECO:0000259" key="10">
    <source>
        <dbReference type="Pfam" id="PF10287"/>
    </source>
</evidence>
<dbReference type="GO" id="GO:0042973">
    <property type="term" value="F:glucan endo-1,3-beta-D-glucosidase activity"/>
    <property type="evidence" value="ECO:0007669"/>
    <property type="project" value="UniProtKB-EC"/>
</dbReference>
<organism evidence="12 13">
    <name type="scientific">Cadophora malorum</name>
    <dbReference type="NCBI Taxonomy" id="108018"/>
    <lineage>
        <taxon>Eukaryota</taxon>
        <taxon>Fungi</taxon>
        <taxon>Dikarya</taxon>
        <taxon>Ascomycota</taxon>
        <taxon>Pezizomycotina</taxon>
        <taxon>Leotiomycetes</taxon>
        <taxon>Helotiales</taxon>
        <taxon>Ploettnerulaceae</taxon>
        <taxon>Cadophora</taxon>
    </lineage>
</organism>
<evidence type="ECO:0000256" key="3">
    <source>
        <dbReference type="ARBA" id="ARBA00012780"/>
    </source>
</evidence>
<dbReference type="GO" id="GO:0009277">
    <property type="term" value="C:fungal-type cell wall"/>
    <property type="evidence" value="ECO:0007669"/>
    <property type="project" value="TreeGrafter"/>
</dbReference>
<evidence type="ECO:0000256" key="9">
    <source>
        <dbReference type="SAM" id="SignalP"/>
    </source>
</evidence>
<dbReference type="InterPro" id="IPR018805">
    <property type="entry name" value="YJL171C/Tos1_C"/>
</dbReference>
<comment type="catalytic activity">
    <reaction evidence="1">
        <text>Hydrolysis of (1-&gt;3)-beta-D-glucosidic linkages in (1-&gt;3)-beta-D-glucans.</text>
        <dbReference type="EC" id="3.2.1.39"/>
    </reaction>
</comment>
<evidence type="ECO:0000256" key="6">
    <source>
        <dbReference type="ARBA" id="ARBA00023295"/>
    </source>
</evidence>
<dbReference type="SUPFAM" id="SSF49899">
    <property type="entry name" value="Concanavalin A-like lectins/glucanases"/>
    <property type="match status" value="1"/>
</dbReference>
<feature type="signal peptide" evidence="9">
    <location>
        <begin position="1"/>
        <end position="24"/>
    </location>
</feature>
<keyword evidence="5" id="KW-0378">Hydrolase</keyword>
<feature type="domain" description="Cell wall protein YJL171C/Tos1 C-terminal" evidence="10">
    <location>
        <begin position="243"/>
        <end position="457"/>
    </location>
</feature>
<dbReference type="AlphaFoldDB" id="A0A8H7T8H4"/>
<dbReference type="OrthoDB" id="118256at2759"/>
<evidence type="ECO:0000256" key="1">
    <source>
        <dbReference type="ARBA" id="ARBA00000382"/>
    </source>
</evidence>
<evidence type="ECO:0000313" key="13">
    <source>
        <dbReference type="Proteomes" id="UP000664132"/>
    </source>
</evidence>
<dbReference type="EMBL" id="JAFJYH010000226">
    <property type="protein sequence ID" value="KAG4415329.1"/>
    <property type="molecule type" value="Genomic_DNA"/>
</dbReference>
<keyword evidence="4 9" id="KW-0732">Signal</keyword>
<name>A0A8H7T8H4_9HELO</name>
<comment type="caution">
    <text evidence="12">The sequence shown here is derived from an EMBL/GenBank/DDBJ whole genome shotgun (WGS) entry which is preliminary data.</text>
</comment>
<evidence type="ECO:0000256" key="4">
    <source>
        <dbReference type="ARBA" id="ARBA00022729"/>
    </source>
</evidence>
<evidence type="ECO:0000256" key="2">
    <source>
        <dbReference type="ARBA" id="ARBA00006055"/>
    </source>
</evidence>
<keyword evidence="13" id="KW-1185">Reference proteome</keyword>
<feature type="region of interest" description="Disordered" evidence="8">
    <location>
        <begin position="205"/>
        <end position="226"/>
    </location>
</feature>
<dbReference type="PANTHER" id="PTHR31737:SF2">
    <property type="entry name" value="PROTEIN TOS1"/>
    <property type="match status" value="1"/>
</dbReference>
<proteinExistence type="inferred from homology"/>
<reference evidence="12" key="1">
    <citation type="submission" date="2021-02" db="EMBL/GenBank/DDBJ databases">
        <title>Genome sequence Cadophora malorum strain M34.</title>
        <authorList>
            <person name="Stefanovic E."/>
            <person name="Vu D."/>
            <person name="Scully C."/>
            <person name="Dijksterhuis J."/>
            <person name="Roader J."/>
            <person name="Houbraken J."/>
        </authorList>
    </citation>
    <scope>NUCLEOTIDE SEQUENCE</scope>
    <source>
        <strain evidence="12">M34</strain>
    </source>
</reference>
<evidence type="ECO:0000256" key="8">
    <source>
        <dbReference type="SAM" id="MobiDB-lite"/>
    </source>
</evidence>
<sequence>MKSTNFHLVLVLFASFLFFGIGLSDLCQKGTKLIEGNYYCQAVKAVRYKNVGHSGSYEEIISMSGDGSCGTSTKHFNGKLSPFDEELSLHIRGPALVKQVAVYVPGRSDRKSEKRVGHGHMHSHLKAANNANNANHNAFVKKDKVIATIDGQVVSWENNWFGPSADSSSTTLPTTFVTSDKTTFVGVTNEVTESTTICPASQTGGVSATKIDDKPDSAVPKPTTPSIADDLTDNKDTSKLKNSYKRIGYYEASSQTVEKLVFLGNFGGQGSGVFDNHYGASLAYANSNGTGGFPTSQILADTLIPSRNEVIITTDKKCNNNDCGFVRPGAVAYHGFDGADKIFLIEIGMPSDGQTGAEGDQPAVWMLNTKIPRTMQYGRCSCWPSCGELDIAEALSVGSHYMKSTVHAHASGGDSDYFNRPLQGTATIITIMGKDEIFIGVVSNMKFPEKLTSHDLDAMIDEDATSVSDFTIA</sequence>
<evidence type="ECO:0000256" key="7">
    <source>
        <dbReference type="ARBA" id="ARBA00023316"/>
    </source>
</evidence>
<feature type="domain" description="Cell wall protein YJL171C/Tos1 N-terminal" evidence="11">
    <location>
        <begin position="45"/>
        <end position="105"/>
    </location>
</feature>
<feature type="chain" id="PRO_5034369733" description="glucan endo-1,3-beta-D-glucosidase" evidence="9">
    <location>
        <begin position="25"/>
        <end position="473"/>
    </location>
</feature>
<dbReference type="InterPro" id="IPR013320">
    <property type="entry name" value="ConA-like_dom_sf"/>
</dbReference>
<dbReference type="PANTHER" id="PTHR31737">
    <property type="entry name" value="PROTEIN TOS1"/>
    <property type="match status" value="1"/>
</dbReference>
<dbReference type="Pfam" id="PF10287">
    <property type="entry name" value="YJL171C_Tos1_C"/>
    <property type="match status" value="1"/>
</dbReference>
<dbReference type="Pfam" id="PF10290">
    <property type="entry name" value="YJL171C_Tos1_N"/>
    <property type="match status" value="1"/>
</dbReference>
<comment type="similarity">
    <text evidence="2">Belongs to the PGA52 family.</text>
</comment>
<dbReference type="GO" id="GO:0071555">
    <property type="term" value="P:cell wall organization"/>
    <property type="evidence" value="ECO:0007669"/>
    <property type="project" value="UniProtKB-KW"/>
</dbReference>
<dbReference type="Gene3D" id="2.60.120.200">
    <property type="match status" value="1"/>
</dbReference>
<evidence type="ECO:0000259" key="11">
    <source>
        <dbReference type="Pfam" id="PF10290"/>
    </source>
</evidence>
<gene>
    <name evidence="12" type="ORF">IFR04_011533</name>
</gene>
<evidence type="ECO:0000256" key="5">
    <source>
        <dbReference type="ARBA" id="ARBA00022801"/>
    </source>
</evidence>
<dbReference type="InterPro" id="IPR018807">
    <property type="entry name" value="YJL171C/Tos1_N"/>
</dbReference>
<dbReference type="Proteomes" id="UP000664132">
    <property type="component" value="Unassembled WGS sequence"/>
</dbReference>
<keyword evidence="6" id="KW-0326">Glycosidase</keyword>
<accession>A0A8H7T8H4</accession>